<proteinExistence type="predicted"/>
<dbReference type="Proteomes" id="UP000183832">
    <property type="component" value="Unassembled WGS sequence"/>
</dbReference>
<evidence type="ECO:0000313" key="2">
    <source>
        <dbReference type="Proteomes" id="UP000183832"/>
    </source>
</evidence>
<name>A0A1J1ITJ3_9DIPT</name>
<keyword evidence="2" id="KW-1185">Reference proteome</keyword>
<organism evidence="1 2">
    <name type="scientific">Clunio marinus</name>
    <dbReference type="NCBI Taxonomy" id="568069"/>
    <lineage>
        <taxon>Eukaryota</taxon>
        <taxon>Metazoa</taxon>
        <taxon>Ecdysozoa</taxon>
        <taxon>Arthropoda</taxon>
        <taxon>Hexapoda</taxon>
        <taxon>Insecta</taxon>
        <taxon>Pterygota</taxon>
        <taxon>Neoptera</taxon>
        <taxon>Endopterygota</taxon>
        <taxon>Diptera</taxon>
        <taxon>Nematocera</taxon>
        <taxon>Chironomoidea</taxon>
        <taxon>Chironomidae</taxon>
        <taxon>Clunio</taxon>
    </lineage>
</organism>
<dbReference type="EMBL" id="CVRI01000059">
    <property type="protein sequence ID" value="CRL03563.1"/>
    <property type="molecule type" value="Genomic_DNA"/>
</dbReference>
<sequence length="61" mass="6952">MLEYISKNRQIAFSIIFVDFHESSSNSEINLVLLSDLIGECLTLVSTTRGPQQKMKKENSF</sequence>
<accession>A0A1J1ITJ3</accession>
<gene>
    <name evidence="1" type="ORF">CLUMA_CG016932</name>
</gene>
<dbReference type="AlphaFoldDB" id="A0A1J1ITJ3"/>
<reference evidence="1" key="1">
    <citation type="submission" date="2015-04" db="EMBL/GenBank/DDBJ databases">
        <authorList>
            <person name="Syromyatnikov M.Y."/>
            <person name="Popov V.N."/>
        </authorList>
    </citation>
    <scope>NUCLEOTIDE SEQUENCE [LARGE SCALE GENOMIC DNA]</scope>
</reference>
<evidence type="ECO:0000313" key="1">
    <source>
        <dbReference type="EMBL" id="CRL03563.1"/>
    </source>
</evidence>
<protein>
    <submittedName>
        <fullName evidence="1">CLUMA_CG016932, isoform A</fullName>
    </submittedName>
</protein>